<gene>
    <name evidence="4" type="ORF">BT62DRAFT_939011</name>
</gene>
<dbReference type="AlphaFoldDB" id="A0A9P7VEF5"/>
<dbReference type="GO" id="GO:0032259">
    <property type="term" value="P:methylation"/>
    <property type="evidence" value="ECO:0007669"/>
    <property type="project" value="UniProtKB-KW"/>
</dbReference>
<feature type="domain" description="Post-SET" evidence="3">
    <location>
        <begin position="35"/>
        <end position="51"/>
    </location>
</feature>
<dbReference type="GO" id="GO:0008168">
    <property type="term" value="F:methyltransferase activity"/>
    <property type="evidence" value="ECO:0007669"/>
    <property type="project" value="UniProtKB-KW"/>
</dbReference>
<evidence type="ECO:0000313" key="4">
    <source>
        <dbReference type="EMBL" id="KAG7439408.1"/>
    </source>
</evidence>
<dbReference type="PROSITE" id="PS50868">
    <property type="entry name" value="POST_SET"/>
    <property type="match status" value="1"/>
</dbReference>
<name>A0A9P7VEF5_9AGAR</name>
<dbReference type="InterPro" id="IPR046341">
    <property type="entry name" value="SET_dom_sf"/>
</dbReference>
<evidence type="ECO:0000259" key="3">
    <source>
        <dbReference type="PROSITE" id="PS50868"/>
    </source>
</evidence>
<comment type="caution">
    <text evidence="4">The sequence shown here is derived from an EMBL/GenBank/DDBJ whole genome shotgun (WGS) entry which is preliminary data.</text>
</comment>
<accession>A0A9P7VEF5</accession>
<dbReference type="OrthoDB" id="308383at2759"/>
<protein>
    <recommendedName>
        <fullName evidence="3">Post-SET domain-containing protein</fullName>
    </recommendedName>
</protein>
<evidence type="ECO:0000313" key="5">
    <source>
        <dbReference type="Proteomes" id="UP000812287"/>
    </source>
</evidence>
<keyword evidence="1" id="KW-0489">Methyltransferase</keyword>
<dbReference type="RefSeq" id="XP_043032908.1">
    <property type="nucleotide sequence ID" value="XM_043187639.1"/>
</dbReference>
<proteinExistence type="predicted"/>
<keyword evidence="2" id="KW-0808">Transferase</keyword>
<dbReference type="GeneID" id="66109936"/>
<evidence type="ECO:0000256" key="2">
    <source>
        <dbReference type="ARBA" id="ARBA00022679"/>
    </source>
</evidence>
<dbReference type="Proteomes" id="UP000812287">
    <property type="component" value="Unassembled WGS sequence"/>
</dbReference>
<evidence type="ECO:0000256" key="1">
    <source>
        <dbReference type="ARBA" id="ARBA00022603"/>
    </source>
</evidence>
<dbReference type="Gene3D" id="2.170.270.10">
    <property type="entry name" value="SET domain"/>
    <property type="match status" value="1"/>
</dbReference>
<keyword evidence="5" id="KW-1185">Reference proteome</keyword>
<organism evidence="4 5">
    <name type="scientific">Guyanagaster necrorhizus</name>
    <dbReference type="NCBI Taxonomy" id="856835"/>
    <lineage>
        <taxon>Eukaryota</taxon>
        <taxon>Fungi</taxon>
        <taxon>Dikarya</taxon>
        <taxon>Basidiomycota</taxon>
        <taxon>Agaricomycotina</taxon>
        <taxon>Agaricomycetes</taxon>
        <taxon>Agaricomycetidae</taxon>
        <taxon>Agaricales</taxon>
        <taxon>Marasmiineae</taxon>
        <taxon>Physalacriaceae</taxon>
        <taxon>Guyanagaster</taxon>
    </lineage>
</organism>
<dbReference type="EMBL" id="MU250596">
    <property type="protein sequence ID" value="KAG7439408.1"/>
    <property type="molecule type" value="Genomic_DNA"/>
</dbReference>
<sequence>MRTPYVAFVAEKKIFAGTEFTFDYCPSTAVKKRKRGNRCMCGASNCRGWLA</sequence>
<dbReference type="InterPro" id="IPR003616">
    <property type="entry name" value="Post-SET_dom"/>
</dbReference>
<dbReference type="SUPFAM" id="SSF82199">
    <property type="entry name" value="SET domain"/>
    <property type="match status" value="1"/>
</dbReference>
<reference evidence="4" key="1">
    <citation type="submission" date="2020-11" db="EMBL/GenBank/DDBJ databases">
        <title>Adaptations for nitrogen fixation in a non-lichenized fungal sporocarp promotes dispersal by wood-feeding termites.</title>
        <authorList>
            <consortium name="DOE Joint Genome Institute"/>
            <person name="Koch R.A."/>
            <person name="Yoon G."/>
            <person name="Arayal U."/>
            <person name="Lail K."/>
            <person name="Amirebrahimi M."/>
            <person name="Labutti K."/>
            <person name="Lipzen A."/>
            <person name="Riley R."/>
            <person name="Barry K."/>
            <person name="Henrissat B."/>
            <person name="Grigoriev I.V."/>
            <person name="Herr J.R."/>
            <person name="Aime M.C."/>
        </authorList>
    </citation>
    <scope>NUCLEOTIDE SEQUENCE</scope>
    <source>
        <strain evidence="4">MCA 3950</strain>
    </source>
</reference>